<proteinExistence type="predicted"/>
<dbReference type="AlphaFoldDB" id="A0A183DPQ0"/>
<sequence length="133" mass="14842">LEEISLNEEDTTSAGRIYIKIVFLDLAESMGVEKLLERIRDPTMQPAFEKIFPRDNPNNTRFSINFFTTIGLAYLSFDLRLHLEQARKLAREKAAQDVSSSSSESSSSSTDSDSSDSSSSSESDSSSGFYFFI</sequence>
<evidence type="ECO:0000256" key="1">
    <source>
        <dbReference type="SAM" id="MobiDB-lite"/>
    </source>
</evidence>
<dbReference type="WBParaSite" id="GPUH_0001070401-mRNA-1">
    <property type="protein sequence ID" value="GPUH_0001070401-mRNA-1"/>
    <property type="gene ID" value="GPUH_0001070401"/>
</dbReference>
<dbReference type="PANTHER" id="PTHR18034:SF3">
    <property type="entry name" value="PRE-MRNA-SPLICING FACTOR CWC22 HOMOLOG"/>
    <property type="match status" value="1"/>
</dbReference>
<feature type="compositionally biased region" description="Low complexity" evidence="1">
    <location>
        <begin position="99"/>
        <end position="127"/>
    </location>
</feature>
<dbReference type="GO" id="GO:0003723">
    <property type="term" value="F:RNA binding"/>
    <property type="evidence" value="ECO:0007669"/>
    <property type="project" value="TreeGrafter"/>
</dbReference>
<feature type="region of interest" description="Disordered" evidence="1">
    <location>
        <begin position="93"/>
        <end position="133"/>
    </location>
</feature>
<dbReference type="InterPro" id="IPR050781">
    <property type="entry name" value="CWC22_splicing_factor"/>
</dbReference>
<dbReference type="GO" id="GO:0000398">
    <property type="term" value="P:mRNA splicing, via spliceosome"/>
    <property type="evidence" value="ECO:0007669"/>
    <property type="project" value="TreeGrafter"/>
</dbReference>
<protein>
    <submittedName>
        <fullName evidence="2">Ras-GAP domain-containing protein</fullName>
    </submittedName>
</protein>
<name>A0A183DPQ0_9BILA</name>
<dbReference type="GO" id="GO:0071013">
    <property type="term" value="C:catalytic step 2 spliceosome"/>
    <property type="evidence" value="ECO:0007669"/>
    <property type="project" value="TreeGrafter"/>
</dbReference>
<organism evidence="2">
    <name type="scientific">Gongylonema pulchrum</name>
    <dbReference type="NCBI Taxonomy" id="637853"/>
    <lineage>
        <taxon>Eukaryota</taxon>
        <taxon>Metazoa</taxon>
        <taxon>Ecdysozoa</taxon>
        <taxon>Nematoda</taxon>
        <taxon>Chromadorea</taxon>
        <taxon>Rhabditida</taxon>
        <taxon>Spirurina</taxon>
        <taxon>Spiruromorpha</taxon>
        <taxon>Spiruroidea</taxon>
        <taxon>Gongylonematidae</taxon>
        <taxon>Gongylonema</taxon>
    </lineage>
</organism>
<evidence type="ECO:0000313" key="2">
    <source>
        <dbReference type="WBParaSite" id="GPUH_0001070401-mRNA-1"/>
    </source>
</evidence>
<accession>A0A183DPQ0</accession>
<reference evidence="2" key="1">
    <citation type="submission" date="2016-06" db="UniProtKB">
        <authorList>
            <consortium name="WormBaseParasite"/>
        </authorList>
    </citation>
    <scope>IDENTIFICATION</scope>
</reference>
<dbReference type="PANTHER" id="PTHR18034">
    <property type="entry name" value="CELL CYCLE CONTROL PROTEIN CWF22-RELATED"/>
    <property type="match status" value="1"/>
</dbReference>